<organism evidence="1 2">
    <name type="scientific">Phytophthora megakarya</name>
    <dbReference type="NCBI Taxonomy" id="4795"/>
    <lineage>
        <taxon>Eukaryota</taxon>
        <taxon>Sar</taxon>
        <taxon>Stramenopiles</taxon>
        <taxon>Oomycota</taxon>
        <taxon>Peronosporomycetes</taxon>
        <taxon>Peronosporales</taxon>
        <taxon>Peronosporaceae</taxon>
        <taxon>Phytophthora</taxon>
    </lineage>
</organism>
<gene>
    <name evidence="1" type="ORF">PHMEG_00023350</name>
</gene>
<dbReference type="AlphaFoldDB" id="A0A225VH29"/>
<reference evidence="2" key="1">
    <citation type="submission" date="2017-03" db="EMBL/GenBank/DDBJ databases">
        <title>Phytopthora megakarya and P. palmivora, two closely related causual agents of cacao black pod achieved similar genome size and gene model numbers by different mechanisms.</title>
        <authorList>
            <person name="Ali S."/>
            <person name="Shao J."/>
            <person name="Larry D.J."/>
            <person name="Kronmiller B."/>
            <person name="Shen D."/>
            <person name="Strem M.D."/>
            <person name="Melnick R.L."/>
            <person name="Guiltinan M.J."/>
            <person name="Tyler B.M."/>
            <person name="Meinhardt L.W."/>
            <person name="Bailey B.A."/>
        </authorList>
    </citation>
    <scope>NUCLEOTIDE SEQUENCE [LARGE SCALE GENOMIC DNA]</scope>
    <source>
        <strain evidence="2">zdho120</strain>
    </source>
</reference>
<dbReference type="Proteomes" id="UP000198211">
    <property type="component" value="Unassembled WGS sequence"/>
</dbReference>
<dbReference type="EMBL" id="NBNE01004817">
    <property type="protein sequence ID" value="OWZ04703.1"/>
    <property type="molecule type" value="Genomic_DNA"/>
</dbReference>
<accession>A0A225VH29</accession>
<proteinExistence type="predicted"/>
<evidence type="ECO:0000313" key="1">
    <source>
        <dbReference type="EMBL" id="OWZ04703.1"/>
    </source>
</evidence>
<evidence type="ECO:0000313" key="2">
    <source>
        <dbReference type="Proteomes" id="UP000198211"/>
    </source>
</evidence>
<keyword evidence="2" id="KW-1185">Reference proteome</keyword>
<comment type="caution">
    <text evidence="1">The sequence shown here is derived from an EMBL/GenBank/DDBJ whole genome shotgun (WGS) entry which is preliminary data.</text>
</comment>
<name>A0A225VH29_9STRA</name>
<dbReference type="OrthoDB" id="121181at2759"/>
<protein>
    <recommendedName>
        <fullName evidence="3">Reverse transcriptase Ty1/copia-type domain-containing protein</fullName>
    </recommendedName>
</protein>
<dbReference type="PANTHER" id="PTHR11439">
    <property type="entry name" value="GAG-POL-RELATED RETROTRANSPOSON"/>
    <property type="match status" value="1"/>
</dbReference>
<sequence>MVSSFTIVLLNIDDIVCATRNEEFKMPMFEKLDEDYGLKDQSLLNTYLGVQVEPNDTFIKVHQTKRCEGILEQFNFADTHAINDTDNAPRKCHLNMANVSYRELIESLMYLVTCTRPDLAYVVGQPSRYVQSPTQHHIGAAKEYYVILLVLKSNGLHTQLMQRINRECY</sequence>
<evidence type="ECO:0008006" key="3">
    <source>
        <dbReference type="Google" id="ProtNLM"/>
    </source>
</evidence>